<dbReference type="GeneID" id="25376605"/>
<name>U6KBG7_9EIME</name>
<sequence length="249" mass="26595">MAAVKGPWKFLIVELLLCTAYVSPISLSVATRGTAIASQGAGTGRNAFIKTLGVPCGLSCVKTGETFQPGALCGAGLRHCGEVKRSTTARNLSQRHAGWSARRASPHVAAAAGGESAEEVPWGRWGGFHGNDLPVSCVHSGNWAREEPRAAFSGFSSPRYIPRGHRGPVNSPGISLYPTQERGGFGGSLSPFLRPPSFARRLYNAQDGYLPPPEAQQFPRDIRAFQEAMNQLDSKFLQFAKETASPTAK</sequence>
<feature type="chain" id="PRO_5004671389" evidence="1">
    <location>
        <begin position="25"/>
        <end position="249"/>
    </location>
</feature>
<organism evidence="2 3">
    <name type="scientific">Eimeria mitis</name>
    <dbReference type="NCBI Taxonomy" id="44415"/>
    <lineage>
        <taxon>Eukaryota</taxon>
        <taxon>Sar</taxon>
        <taxon>Alveolata</taxon>
        <taxon>Apicomplexa</taxon>
        <taxon>Conoidasida</taxon>
        <taxon>Coccidia</taxon>
        <taxon>Eucoccidiorida</taxon>
        <taxon>Eimeriorina</taxon>
        <taxon>Eimeriidae</taxon>
        <taxon>Eimeria</taxon>
    </lineage>
</organism>
<dbReference type="EMBL" id="HG685417">
    <property type="protein sequence ID" value="CDJ33577.1"/>
    <property type="molecule type" value="Genomic_DNA"/>
</dbReference>
<dbReference type="RefSeq" id="XP_013356141.1">
    <property type="nucleotide sequence ID" value="XM_013500687.1"/>
</dbReference>
<evidence type="ECO:0000313" key="3">
    <source>
        <dbReference type="Proteomes" id="UP000030744"/>
    </source>
</evidence>
<dbReference type="AlphaFoldDB" id="U6KBG7"/>
<protein>
    <submittedName>
        <fullName evidence="2">Uncharacterized protein</fullName>
    </submittedName>
</protein>
<evidence type="ECO:0000313" key="2">
    <source>
        <dbReference type="EMBL" id="CDJ33577.1"/>
    </source>
</evidence>
<accession>U6KBG7</accession>
<keyword evidence="1" id="KW-0732">Signal</keyword>
<evidence type="ECO:0000256" key="1">
    <source>
        <dbReference type="SAM" id="SignalP"/>
    </source>
</evidence>
<gene>
    <name evidence="2" type="ORF">EMH_0016650</name>
</gene>
<reference evidence="2" key="2">
    <citation type="submission" date="2013-10" db="EMBL/GenBank/DDBJ databases">
        <authorList>
            <person name="Aslett M."/>
        </authorList>
    </citation>
    <scope>NUCLEOTIDE SEQUENCE [LARGE SCALE GENOMIC DNA]</scope>
    <source>
        <strain evidence="2">Houghton</strain>
    </source>
</reference>
<dbReference type="Proteomes" id="UP000030744">
    <property type="component" value="Unassembled WGS sequence"/>
</dbReference>
<dbReference type="VEuPathDB" id="ToxoDB:EMH_0016650"/>
<proteinExistence type="predicted"/>
<feature type="signal peptide" evidence="1">
    <location>
        <begin position="1"/>
        <end position="24"/>
    </location>
</feature>
<keyword evidence="3" id="KW-1185">Reference proteome</keyword>
<reference evidence="2" key="1">
    <citation type="submission" date="2013-10" db="EMBL/GenBank/DDBJ databases">
        <title>Genomic analysis of the causative agents of coccidiosis in chickens.</title>
        <authorList>
            <person name="Reid A.J."/>
            <person name="Blake D."/>
            <person name="Billington K."/>
            <person name="Browne H."/>
            <person name="Dunn M."/>
            <person name="Hung S."/>
            <person name="Kawahara F."/>
            <person name="Miranda-Saavedra D."/>
            <person name="Mourier T."/>
            <person name="Nagra H."/>
            <person name="Otto T.D."/>
            <person name="Rawlings N."/>
            <person name="Sanchez A."/>
            <person name="Sanders M."/>
            <person name="Subramaniam C."/>
            <person name="Tay Y."/>
            <person name="Dear P."/>
            <person name="Doerig C."/>
            <person name="Gruber A."/>
            <person name="Parkinson J."/>
            <person name="Shirley M."/>
            <person name="Wan K.L."/>
            <person name="Berriman M."/>
            <person name="Tomley F."/>
            <person name="Pain A."/>
        </authorList>
    </citation>
    <scope>NUCLEOTIDE SEQUENCE [LARGE SCALE GENOMIC DNA]</scope>
    <source>
        <strain evidence="2">Houghton</strain>
    </source>
</reference>